<dbReference type="PhylomeDB" id="B8M5Q3"/>
<feature type="transmembrane region" description="Helical" evidence="5">
    <location>
        <begin position="206"/>
        <end position="228"/>
    </location>
</feature>
<evidence type="ECO:0000256" key="3">
    <source>
        <dbReference type="ARBA" id="ARBA00022989"/>
    </source>
</evidence>
<feature type="transmembrane region" description="Helical" evidence="5">
    <location>
        <begin position="58"/>
        <end position="77"/>
    </location>
</feature>
<dbReference type="RefSeq" id="XP_002480381.1">
    <property type="nucleotide sequence ID" value="XM_002480336.1"/>
</dbReference>
<organism evidence="6 7">
    <name type="scientific">Talaromyces stipitatus (strain ATCC 10500 / CBS 375.48 / QM 6759 / NRRL 1006)</name>
    <name type="common">Penicillium stipitatum</name>
    <dbReference type="NCBI Taxonomy" id="441959"/>
    <lineage>
        <taxon>Eukaryota</taxon>
        <taxon>Fungi</taxon>
        <taxon>Dikarya</taxon>
        <taxon>Ascomycota</taxon>
        <taxon>Pezizomycotina</taxon>
        <taxon>Eurotiomycetes</taxon>
        <taxon>Eurotiomycetidae</taxon>
        <taxon>Eurotiales</taxon>
        <taxon>Trichocomaceae</taxon>
        <taxon>Talaromyces</taxon>
        <taxon>Talaromyces sect. Talaromyces</taxon>
    </lineage>
</organism>
<dbReference type="GeneID" id="8099819"/>
<feature type="transmembrane region" description="Helical" evidence="5">
    <location>
        <begin position="97"/>
        <end position="118"/>
    </location>
</feature>
<feature type="transmembrane region" description="Helical" evidence="5">
    <location>
        <begin position="26"/>
        <end position="46"/>
    </location>
</feature>
<evidence type="ECO:0000256" key="5">
    <source>
        <dbReference type="SAM" id="Phobius"/>
    </source>
</evidence>
<proteinExistence type="predicted"/>
<feature type="transmembrane region" description="Helical" evidence="5">
    <location>
        <begin position="130"/>
        <end position="151"/>
    </location>
</feature>
<gene>
    <name evidence="6" type="ORF">TSTA_032060</name>
</gene>
<evidence type="ECO:0000256" key="2">
    <source>
        <dbReference type="ARBA" id="ARBA00022692"/>
    </source>
</evidence>
<dbReference type="FunCoup" id="B8M5Q3">
    <property type="interactions" value="51"/>
</dbReference>
<reference evidence="7" key="1">
    <citation type="journal article" date="2015" name="Genome Announc.">
        <title>Genome sequence of the AIDS-associated pathogen Penicillium marneffei (ATCC18224) and its near taxonomic relative Talaromyces stipitatus (ATCC10500).</title>
        <authorList>
            <person name="Nierman W.C."/>
            <person name="Fedorova-Abrams N.D."/>
            <person name="Andrianopoulos A."/>
        </authorList>
    </citation>
    <scope>NUCLEOTIDE SEQUENCE [LARGE SCALE GENOMIC DNA]</scope>
    <source>
        <strain evidence="7">ATCC 10500 / CBS 375.48 / QM 6759 / NRRL 1006</strain>
    </source>
</reference>
<dbReference type="InParanoid" id="B8M5Q3"/>
<sequence>MSSPLEIELQNNCHAWDPALYNDTNYGYVPSLAAGIVFTVLFGLSMIAHTVQFIWTRWWWCSVFSVGAMVEVLGWAGRAWSSQCPYMLTPFLMQISTLIIAPAFFTAGIYVILGRLINVLGRSSSILSPALYLWIFCTCDIISLVVQAIGGGMASSEAGKVDGDTKPGTDIMVAGIVFQLASITVFAVCVFDFLRRILKQRLLRTVQGNVTPLLLAMMFSIVLIYIRSIYRVIELVQGWSGYLITHEAYFIALDGSMMVPAVAIFNFVHPGWFMPTRKSVDDFEQVSMNERLVT</sequence>
<evidence type="ECO:0000313" key="6">
    <source>
        <dbReference type="EMBL" id="EED19947.1"/>
    </source>
</evidence>
<dbReference type="GO" id="GO:0000324">
    <property type="term" value="C:fungal-type vacuole"/>
    <property type="evidence" value="ECO:0007669"/>
    <property type="project" value="TreeGrafter"/>
</dbReference>
<name>B8M5Q3_TALSN</name>
<dbReference type="OMA" id="PYNNDAF"/>
<dbReference type="AlphaFoldDB" id="B8M5Q3"/>
<dbReference type="PANTHER" id="PTHR31465">
    <property type="entry name" value="PROTEIN RTA1-RELATED"/>
    <property type="match status" value="1"/>
</dbReference>
<protein>
    <submittedName>
        <fullName evidence="6">RTA1 domain protein, putative</fullName>
    </submittedName>
</protein>
<feature type="transmembrane region" description="Helical" evidence="5">
    <location>
        <begin position="171"/>
        <end position="194"/>
    </location>
</feature>
<evidence type="ECO:0000313" key="7">
    <source>
        <dbReference type="Proteomes" id="UP000001745"/>
    </source>
</evidence>
<evidence type="ECO:0000256" key="1">
    <source>
        <dbReference type="ARBA" id="ARBA00004141"/>
    </source>
</evidence>
<keyword evidence="7" id="KW-1185">Reference proteome</keyword>
<dbReference type="VEuPathDB" id="FungiDB:TSTA_032060"/>
<evidence type="ECO:0000256" key="4">
    <source>
        <dbReference type="ARBA" id="ARBA00023136"/>
    </source>
</evidence>
<dbReference type="GO" id="GO:0005886">
    <property type="term" value="C:plasma membrane"/>
    <property type="evidence" value="ECO:0007669"/>
    <property type="project" value="TreeGrafter"/>
</dbReference>
<keyword evidence="2 5" id="KW-0812">Transmembrane</keyword>
<keyword evidence="3 5" id="KW-1133">Transmembrane helix</keyword>
<dbReference type="Proteomes" id="UP000001745">
    <property type="component" value="Unassembled WGS sequence"/>
</dbReference>
<comment type="subcellular location">
    <subcellularLocation>
        <location evidence="1">Membrane</location>
        <topology evidence="1">Multi-pass membrane protein</topology>
    </subcellularLocation>
</comment>
<dbReference type="OrthoDB" id="1844152at2759"/>
<dbReference type="HOGENOM" id="CLU_033465_6_0_1"/>
<dbReference type="PANTHER" id="PTHR31465:SF11">
    <property type="entry name" value="DOMAIN PROTEIN, PUTATIVE (AFU_ORTHOLOGUE AFUA_3G10770)-RELATED"/>
    <property type="match status" value="1"/>
</dbReference>
<dbReference type="InterPro" id="IPR007568">
    <property type="entry name" value="RTA1"/>
</dbReference>
<dbReference type="EMBL" id="EQ962654">
    <property type="protein sequence ID" value="EED19947.1"/>
    <property type="molecule type" value="Genomic_DNA"/>
</dbReference>
<accession>B8M5Q3</accession>
<keyword evidence="4 5" id="KW-0472">Membrane</keyword>
<dbReference type="eggNOG" id="ENOG502S1TC">
    <property type="taxonomic scope" value="Eukaryota"/>
</dbReference>
<dbReference type="Pfam" id="PF04479">
    <property type="entry name" value="RTA1"/>
    <property type="match status" value="1"/>
</dbReference>
<feature type="transmembrane region" description="Helical" evidence="5">
    <location>
        <begin position="248"/>
        <end position="268"/>
    </location>
</feature>
<dbReference type="STRING" id="441959.B8M5Q3"/>